<dbReference type="GO" id="GO:0016874">
    <property type="term" value="F:ligase activity"/>
    <property type="evidence" value="ECO:0007669"/>
    <property type="project" value="UniProtKB-KW"/>
</dbReference>
<dbReference type="EMBL" id="JASJOU010000013">
    <property type="protein sequence ID" value="MDJ1504846.1"/>
    <property type="molecule type" value="Genomic_DNA"/>
</dbReference>
<protein>
    <submittedName>
        <fullName evidence="1">2'-5' RNA ligase family protein</fullName>
    </submittedName>
</protein>
<reference evidence="1" key="1">
    <citation type="submission" date="2023-05" db="EMBL/GenBank/DDBJ databases">
        <authorList>
            <person name="Zhang X."/>
        </authorList>
    </citation>
    <scope>NUCLEOTIDE SEQUENCE</scope>
    <source>
        <strain evidence="1">BD1B2-1</strain>
    </source>
</reference>
<evidence type="ECO:0000313" key="2">
    <source>
        <dbReference type="Proteomes" id="UP001232063"/>
    </source>
</evidence>
<dbReference type="InterPro" id="IPR050580">
    <property type="entry name" value="2H_phosphoesterase_YjcG-like"/>
</dbReference>
<dbReference type="PANTHER" id="PTHR40037">
    <property type="entry name" value="PHOSPHOESTERASE YJCG-RELATED"/>
    <property type="match status" value="1"/>
</dbReference>
<dbReference type="SUPFAM" id="SSF55144">
    <property type="entry name" value="LigT-like"/>
    <property type="match status" value="1"/>
</dbReference>
<comment type="caution">
    <text evidence="1">The sequence shown here is derived from an EMBL/GenBank/DDBJ whole genome shotgun (WGS) entry which is preliminary data.</text>
</comment>
<sequence length="167" mass="19514">MVSKRLQLTLFVDETVSQTIEKVRHQFNPEQYNLIKAHVTLCREDELEDLTQVYKNLNSLKFSGIEIRFGQPVRFAEGKGVFLPAEGENETFYTLRNYILQDVVQEPKRPEPHITLMHPRNSTCTDEIFTQIKATSFPQSIHFTRISLIEQMGGEEWNVIKELMLKE</sequence>
<organism evidence="1 2">
    <name type="scientific">Xanthocytophaga agilis</name>
    <dbReference type="NCBI Taxonomy" id="3048010"/>
    <lineage>
        <taxon>Bacteria</taxon>
        <taxon>Pseudomonadati</taxon>
        <taxon>Bacteroidota</taxon>
        <taxon>Cytophagia</taxon>
        <taxon>Cytophagales</taxon>
        <taxon>Rhodocytophagaceae</taxon>
        <taxon>Xanthocytophaga</taxon>
    </lineage>
</organism>
<keyword evidence="2" id="KW-1185">Reference proteome</keyword>
<dbReference type="Pfam" id="PF13563">
    <property type="entry name" value="2_5_RNA_ligase2"/>
    <property type="match status" value="1"/>
</dbReference>
<proteinExistence type="predicted"/>
<evidence type="ECO:0000313" key="1">
    <source>
        <dbReference type="EMBL" id="MDJ1504846.1"/>
    </source>
</evidence>
<dbReference type="PANTHER" id="PTHR40037:SF1">
    <property type="entry name" value="PHOSPHOESTERASE SAOUHSC_00951-RELATED"/>
    <property type="match status" value="1"/>
</dbReference>
<gene>
    <name evidence="1" type="ORF">QNI22_29555</name>
</gene>
<dbReference type="InterPro" id="IPR009097">
    <property type="entry name" value="Cyclic_Pdiesterase"/>
</dbReference>
<name>A0AAE3R736_9BACT</name>
<dbReference type="Proteomes" id="UP001232063">
    <property type="component" value="Unassembled WGS sequence"/>
</dbReference>
<dbReference type="AlphaFoldDB" id="A0AAE3R736"/>
<dbReference type="Gene3D" id="3.90.1140.10">
    <property type="entry name" value="Cyclic phosphodiesterase"/>
    <property type="match status" value="1"/>
</dbReference>
<keyword evidence="1" id="KW-0436">Ligase</keyword>
<accession>A0AAE3R736</accession>
<dbReference type="RefSeq" id="WP_314516516.1">
    <property type="nucleotide sequence ID" value="NZ_JASJOU010000013.1"/>
</dbReference>